<evidence type="ECO:0000313" key="5">
    <source>
        <dbReference type="Proteomes" id="UP000572635"/>
    </source>
</evidence>
<dbReference type="InterPro" id="IPR001647">
    <property type="entry name" value="HTH_TetR"/>
</dbReference>
<name>A0A7W8VCD7_9ACTN</name>
<gene>
    <name evidence="4" type="ORF">HDA36_000907</name>
</gene>
<dbReference type="Proteomes" id="UP000572635">
    <property type="component" value="Unassembled WGS sequence"/>
</dbReference>
<dbReference type="PROSITE" id="PS50977">
    <property type="entry name" value="HTH_TETR_2"/>
    <property type="match status" value="1"/>
</dbReference>
<evidence type="ECO:0000256" key="2">
    <source>
        <dbReference type="PROSITE-ProRule" id="PRU00335"/>
    </source>
</evidence>
<reference evidence="4 5" key="1">
    <citation type="submission" date="2020-08" db="EMBL/GenBank/DDBJ databases">
        <title>Sequencing the genomes of 1000 actinobacteria strains.</title>
        <authorList>
            <person name="Klenk H.-P."/>
        </authorList>
    </citation>
    <scope>NUCLEOTIDE SEQUENCE [LARGE SCALE GENOMIC DNA]</scope>
    <source>
        <strain evidence="4 5">DSM 44551</strain>
    </source>
</reference>
<organism evidence="4 5">
    <name type="scientific">Nocardiopsis composta</name>
    <dbReference type="NCBI Taxonomy" id="157465"/>
    <lineage>
        <taxon>Bacteria</taxon>
        <taxon>Bacillati</taxon>
        <taxon>Actinomycetota</taxon>
        <taxon>Actinomycetes</taxon>
        <taxon>Streptosporangiales</taxon>
        <taxon>Nocardiopsidaceae</taxon>
        <taxon>Nocardiopsis</taxon>
    </lineage>
</organism>
<dbReference type="RefSeq" id="WP_184388988.1">
    <property type="nucleotide sequence ID" value="NZ_BAAAJD010000049.1"/>
</dbReference>
<comment type="caution">
    <text evidence="4">The sequence shown here is derived from an EMBL/GenBank/DDBJ whole genome shotgun (WGS) entry which is preliminary data.</text>
</comment>
<proteinExistence type="predicted"/>
<dbReference type="GO" id="GO:0003677">
    <property type="term" value="F:DNA binding"/>
    <property type="evidence" value="ECO:0007669"/>
    <property type="project" value="UniProtKB-UniRule"/>
</dbReference>
<feature type="DNA-binding region" description="H-T-H motif" evidence="2">
    <location>
        <begin position="37"/>
        <end position="56"/>
    </location>
</feature>
<keyword evidence="5" id="KW-1185">Reference proteome</keyword>
<dbReference type="EMBL" id="JACHDB010000001">
    <property type="protein sequence ID" value="MBB5430823.1"/>
    <property type="molecule type" value="Genomic_DNA"/>
</dbReference>
<feature type="domain" description="HTH tetR-type" evidence="3">
    <location>
        <begin position="14"/>
        <end position="74"/>
    </location>
</feature>
<protein>
    <submittedName>
        <fullName evidence="4">AcrR family transcriptional regulator</fullName>
    </submittedName>
</protein>
<dbReference type="InterPro" id="IPR009057">
    <property type="entry name" value="Homeodomain-like_sf"/>
</dbReference>
<keyword evidence="1 2" id="KW-0238">DNA-binding</keyword>
<dbReference type="AlphaFoldDB" id="A0A7W8VCD7"/>
<evidence type="ECO:0000313" key="4">
    <source>
        <dbReference type="EMBL" id="MBB5430823.1"/>
    </source>
</evidence>
<evidence type="ECO:0000256" key="1">
    <source>
        <dbReference type="ARBA" id="ARBA00023125"/>
    </source>
</evidence>
<dbReference type="SUPFAM" id="SSF46689">
    <property type="entry name" value="Homeodomain-like"/>
    <property type="match status" value="1"/>
</dbReference>
<dbReference type="Gene3D" id="1.10.357.10">
    <property type="entry name" value="Tetracycline Repressor, domain 2"/>
    <property type="match status" value="1"/>
</dbReference>
<accession>A0A7W8VCD7</accession>
<sequence>MTRGPRFPRGAPRPAARSRIADAAARLMVRRGCAAARADAIAAEAGVRAEEVRRAFTTRAAALTAALERVGAGAPAGVEAPWVRAALATGSAAEQLRIQVAGTGRVLARVAPLLEAVRLAAPSDDDAARVWRADLDRRRRVHLALVSALAAKAPLRPGMTVERAADVALALHGPEAYTLLTCDRGWSCERWRAWAAAALPRLVCRPSAPGRS</sequence>
<evidence type="ECO:0000259" key="3">
    <source>
        <dbReference type="PROSITE" id="PS50977"/>
    </source>
</evidence>